<dbReference type="Pfam" id="PF00590">
    <property type="entry name" value="TP_methylase"/>
    <property type="match status" value="1"/>
</dbReference>
<dbReference type="OrthoDB" id="9815856at2"/>
<gene>
    <name evidence="11" type="primary">cobA</name>
    <name evidence="11" type="ORF">CVD27_04195</name>
</gene>
<dbReference type="CDD" id="cd11642">
    <property type="entry name" value="SUMT"/>
    <property type="match status" value="1"/>
</dbReference>
<dbReference type="InterPro" id="IPR003043">
    <property type="entry name" value="Uropor_MeTrfase_CS"/>
</dbReference>
<dbReference type="EC" id="2.1.1.107" evidence="2"/>
<comment type="caution">
    <text evidence="11">The sequence shown here is derived from an EMBL/GenBank/DDBJ whole genome shotgun (WGS) entry which is preliminary data.</text>
</comment>
<dbReference type="Gene3D" id="3.30.950.10">
    <property type="entry name" value="Methyltransferase, Cobalt-precorrin-4 Transmethylase, Domain 2"/>
    <property type="match status" value="1"/>
</dbReference>
<dbReference type="InterPro" id="IPR000878">
    <property type="entry name" value="4pyrrol_Mease"/>
</dbReference>
<dbReference type="EMBL" id="PGVE01000017">
    <property type="protein sequence ID" value="PLS08605.1"/>
    <property type="molecule type" value="Genomic_DNA"/>
</dbReference>
<keyword evidence="5 9" id="KW-0808">Transferase</keyword>
<keyword evidence="6" id="KW-0949">S-adenosyl-L-methionine</keyword>
<evidence type="ECO:0000256" key="9">
    <source>
        <dbReference type="RuleBase" id="RU003960"/>
    </source>
</evidence>
<reference evidence="11 12" key="1">
    <citation type="submission" date="2017-11" db="EMBL/GenBank/DDBJ databases">
        <title>Comparitive Functional Genomics of Dry Heat Resistant strains isolated from the Viking Spacecraft.</title>
        <authorList>
            <person name="Seuylemezian A."/>
            <person name="Cooper K."/>
            <person name="Vaishampayan P."/>
        </authorList>
    </citation>
    <scope>NUCLEOTIDE SEQUENCE [LARGE SCALE GENOMIC DNA]</scope>
    <source>
        <strain evidence="11 12">V32-6</strain>
    </source>
</reference>
<organism evidence="11 12">
    <name type="scientific">Neobacillus cucumis</name>
    <dbReference type="NCBI Taxonomy" id="1740721"/>
    <lineage>
        <taxon>Bacteria</taxon>
        <taxon>Bacillati</taxon>
        <taxon>Bacillota</taxon>
        <taxon>Bacilli</taxon>
        <taxon>Bacillales</taxon>
        <taxon>Bacillaceae</taxon>
        <taxon>Neobacillus</taxon>
    </lineage>
</organism>
<keyword evidence="12" id="KW-1185">Reference proteome</keyword>
<evidence type="ECO:0000259" key="10">
    <source>
        <dbReference type="Pfam" id="PF00590"/>
    </source>
</evidence>
<dbReference type="GO" id="GO:0004851">
    <property type="term" value="F:uroporphyrin-III C-methyltransferase activity"/>
    <property type="evidence" value="ECO:0007669"/>
    <property type="project" value="UniProtKB-EC"/>
</dbReference>
<dbReference type="RefSeq" id="WP_101646622.1">
    <property type="nucleotide sequence ID" value="NZ_PGVE01000017.1"/>
</dbReference>
<dbReference type="FunFam" id="3.30.950.10:FF:000001">
    <property type="entry name" value="Siroheme synthase"/>
    <property type="match status" value="1"/>
</dbReference>
<dbReference type="AlphaFoldDB" id="A0A2N5HSU8"/>
<feature type="domain" description="Tetrapyrrole methylase" evidence="10">
    <location>
        <begin position="5"/>
        <end position="214"/>
    </location>
</feature>
<comment type="similarity">
    <text evidence="1 9">Belongs to the precorrin methyltransferase family.</text>
</comment>
<evidence type="ECO:0000256" key="7">
    <source>
        <dbReference type="ARBA" id="ARBA00023244"/>
    </source>
</evidence>
<dbReference type="InterPro" id="IPR006366">
    <property type="entry name" value="CobA/CysG_C"/>
</dbReference>
<dbReference type="GO" id="GO:0019354">
    <property type="term" value="P:siroheme biosynthetic process"/>
    <property type="evidence" value="ECO:0007669"/>
    <property type="project" value="InterPro"/>
</dbReference>
<dbReference type="InterPro" id="IPR014777">
    <property type="entry name" value="4pyrrole_Mease_sub1"/>
</dbReference>
<evidence type="ECO:0000256" key="4">
    <source>
        <dbReference type="ARBA" id="ARBA00022603"/>
    </source>
</evidence>
<dbReference type="Proteomes" id="UP000234950">
    <property type="component" value="Unassembled WGS sequence"/>
</dbReference>
<dbReference type="InterPro" id="IPR050161">
    <property type="entry name" value="Siro_Cobalamin_biosynth"/>
</dbReference>
<evidence type="ECO:0000256" key="8">
    <source>
        <dbReference type="ARBA" id="ARBA00079776"/>
    </source>
</evidence>
<name>A0A2N5HSU8_9BACI</name>
<proteinExistence type="inferred from homology"/>
<evidence type="ECO:0000256" key="3">
    <source>
        <dbReference type="ARBA" id="ARBA00018323"/>
    </source>
</evidence>
<dbReference type="InterPro" id="IPR014776">
    <property type="entry name" value="4pyrrole_Mease_sub2"/>
</dbReference>
<dbReference type="InterPro" id="IPR035996">
    <property type="entry name" value="4pyrrol_Methylase_sf"/>
</dbReference>
<dbReference type="SUPFAM" id="SSF53790">
    <property type="entry name" value="Tetrapyrrole methylase"/>
    <property type="match status" value="1"/>
</dbReference>
<evidence type="ECO:0000313" key="12">
    <source>
        <dbReference type="Proteomes" id="UP000234950"/>
    </source>
</evidence>
<dbReference type="GO" id="GO:0032259">
    <property type="term" value="P:methylation"/>
    <property type="evidence" value="ECO:0007669"/>
    <property type="project" value="UniProtKB-KW"/>
</dbReference>
<dbReference type="NCBIfam" id="NF004790">
    <property type="entry name" value="PRK06136.1"/>
    <property type="match status" value="1"/>
</dbReference>
<evidence type="ECO:0000256" key="1">
    <source>
        <dbReference type="ARBA" id="ARBA00005879"/>
    </source>
</evidence>
<dbReference type="PANTHER" id="PTHR45790">
    <property type="entry name" value="SIROHEME SYNTHASE-RELATED"/>
    <property type="match status" value="1"/>
</dbReference>
<dbReference type="PROSITE" id="PS00840">
    <property type="entry name" value="SUMT_2"/>
    <property type="match status" value="1"/>
</dbReference>
<keyword evidence="7" id="KW-0627">Porphyrin biosynthesis</keyword>
<protein>
    <recommendedName>
        <fullName evidence="3">Uroporphyrinogen-III C-methyltransferase</fullName>
        <ecNumber evidence="2">2.1.1.107</ecNumber>
    </recommendedName>
    <alternativeName>
        <fullName evidence="8">Uroporphyrinogen III methylase</fullName>
    </alternativeName>
</protein>
<keyword evidence="4 9" id="KW-0489">Methyltransferase</keyword>
<accession>A0A2N5HSU8</accession>
<dbReference type="FunFam" id="3.40.1010.10:FF:000001">
    <property type="entry name" value="Siroheme synthase"/>
    <property type="match status" value="1"/>
</dbReference>
<sequence>MGKAYIVGAGPGDPELITVKALKCIRMADVILYDRLVNRDLLREAKPDCQIIFCGKKPTHHTMKQEIINDLLVQFTSQGKTVVRLKGGDPFVFGRGGEEAEELAKHGLSFEVVPGITSGIAAPAYAGIPITHREYGNSFAVVTGHCSKGKPTDIDWASLAKAVDTIAIYMGIGNLSFLSQQLINHGKNGDTPVAVIEQGTRIEQRTVTGTLNTITSVVEREGVQNPAMIVVGEVVRFRERLLELQGIEKNTNVVAEKKVIVM</sequence>
<evidence type="ECO:0000256" key="5">
    <source>
        <dbReference type="ARBA" id="ARBA00022679"/>
    </source>
</evidence>
<evidence type="ECO:0000313" key="11">
    <source>
        <dbReference type="EMBL" id="PLS08605.1"/>
    </source>
</evidence>
<dbReference type="PROSITE" id="PS00839">
    <property type="entry name" value="SUMT_1"/>
    <property type="match status" value="1"/>
</dbReference>
<evidence type="ECO:0000256" key="2">
    <source>
        <dbReference type="ARBA" id="ARBA00012162"/>
    </source>
</evidence>
<evidence type="ECO:0000256" key="6">
    <source>
        <dbReference type="ARBA" id="ARBA00022691"/>
    </source>
</evidence>
<dbReference type="Gene3D" id="3.40.1010.10">
    <property type="entry name" value="Cobalt-precorrin-4 Transmethylase, Domain 1"/>
    <property type="match status" value="1"/>
</dbReference>
<dbReference type="NCBIfam" id="TIGR01469">
    <property type="entry name" value="cobA_cysG_Cterm"/>
    <property type="match status" value="1"/>
</dbReference>
<dbReference type="PANTHER" id="PTHR45790:SF3">
    <property type="entry name" value="S-ADENOSYL-L-METHIONINE-DEPENDENT UROPORPHYRINOGEN III METHYLTRANSFERASE, CHLOROPLASTIC"/>
    <property type="match status" value="1"/>
</dbReference>